<feature type="domain" description="Phospholipid/glycerol acyltransferase" evidence="2">
    <location>
        <begin position="89"/>
        <end position="231"/>
    </location>
</feature>
<keyword evidence="1" id="KW-0472">Membrane</keyword>
<dbReference type="NCBIfam" id="NF010621">
    <property type="entry name" value="PRK14014.1"/>
    <property type="match status" value="1"/>
</dbReference>
<reference evidence="3 4" key="1">
    <citation type="submission" date="2019-09" db="EMBL/GenBank/DDBJ databases">
        <title>Hybrid Assembly of the complete Genome of the Deep-Sea Bacterium Moritella marina from long Nanopore and Illumina reads.</title>
        <authorList>
            <person name="Magin S."/>
            <person name="Georgoulis A."/>
            <person name="Papadimitriou K."/>
            <person name="Iliakis G."/>
            <person name="Vorgias C.E."/>
        </authorList>
    </citation>
    <scope>NUCLEOTIDE SEQUENCE [LARGE SCALE GENOMIC DNA]</scope>
    <source>
        <strain evidence="3 4">MP-1</strain>
    </source>
</reference>
<dbReference type="RefSeq" id="WP_019442440.1">
    <property type="nucleotide sequence ID" value="NZ_ALOE01000030.1"/>
</dbReference>
<keyword evidence="3" id="KW-0012">Acyltransferase</keyword>
<dbReference type="SMART" id="SM00563">
    <property type="entry name" value="PlsC"/>
    <property type="match status" value="1"/>
</dbReference>
<keyword evidence="3" id="KW-0808">Transferase</keyword>
<keyword evidence="1" id="KW-1133">Transmembrane helix</keyword>
<dbReference type="KEGG" id="mmaa:FR932_18100"/>
<organism evidence="3 4">
    <name type="scientific">Moritella marina ATCC 15381</name>
    <dbReference type="NCBI Taxonomy" id="1202962"/>
    <lineage>
        <taxon>Bacteria</taxon>
        <taxon>Pseudomonadati</taxon>
        <taxon>Pseudomonadota</taxon>
        <taxon>Gammaproteobacteria</taxon>
        <taxon>Alteromonadales</taxon>
        <taxon>Moritellaceae</taxon>
        <taxon>Moritella</taxon>
    </lineage>
</organism>
<dbReference type="EMBL" id="CP044399">
    <property type="protein sequence ID" value="QFI39590.1"/>
    <property type="molecule type" value="Genomic_DNA"/>
</dbReference>
<dbReference type="CDD" id="cd07990">
    <property type="entry name" value="LPLAT_LCLAT1-like"/>
    <property type="match status" value="1"/>
</dbReference>
<dbReference type="GO" id="GO:0016746">
    <property type="term" value="F:acyltransferase activity"/>
    <property type="evidence" value="ECO:0007669"/>
    <property type="project" value="UniProtKB-KW"/>
</dbReference>
<proteinExistence type="predicted"/>
<keyword evidence="1" id="KW-0812">Transmembrane</keyword>
<name>A0A5J6WRW4_MORMI</name>
<dbReference type="PANTHER" id="PTHR10983:SF15">
    <property type="entry name" value="ACYLTRANSFERASE YIHG-RELATED"/>
    <property type="match status" value="1"/>
</dbReference>
<evidence type="ECO:0000259" key="2">
    <source>
        <dbReference type="SMART" id="SM00563"/>
    </source>
</evidence>
<evidence type="ECO:0000313" key="3">
    <source>
        <dbReference type="EMBL" id="QFI39590.1"/>
    </source>
</evidence>
<dbReference type="InterPro" id="IPR002123">
    <property type="entry name" value="Plipid/glycerol_acylTrfase"/>
</dbReference>
<dbReference type="OrthoDB" id="319710at2"/>
<dbReference type="GO" id="GO:0005886">
    <property type="term" value="C:plasma membrane"/>
    <property type="evidence" value="ECO:0007669"/>
    <property type="project" value="TreeGrafter"/>
</dbReference>
<dbReference type="AlphaFoldDB" id="A0A5J6WRW4"/>
<accession>A0A5J6WRW4</accession>
<dbReference type="Proteomes" id="UP000327424">
    <property type="component" value="Chromosome"/>
</dbReference>
<sequence length="300" mass="34333">MINFLPTFLLMIISSALVIINIISSLTLISITGLIKFILPFAPVQETMRKIADLLLNLWACINTFMISLINKVEWDIKITGDLNKSSWYLLISNHHSWTDIVILFSVFSNKIPLPKFFVKQEIIYLPFVGTACWALDMPFMKRYSKQLLAKKPHLKGKDMESTRKACSKAKLAPTTIVNFAEGSRFTEQKKQQTKSPYQYLLPPKSGGIALSLASMGSTFNKILDVTIIYPDNPDSPFKDLLQGKLKRIVIRVETIEIATTLQGDYENDATFKHSFQQWVTSLWQRKDQQIATYYQQKQP</sequence>
<gene>
    <name evidence="3" type="ORF">FR932_18100</name>
</gene>
<keyword evidence="4" id="KW-1185">Reference proteome</keyword>
<dbReference type="Pfam" id="PF01553">
    <property type="entry name" value="Acyltransferase"/>
    <property type="match status" value="1"/>
</dbReference>
<dbReference type="SUPFAM" id="SSF69593">
    <property type="entry name" value="Glycerol-3-phosphate (1)-acyltransferase"/>
    <property type="match status" value="1"/>
</dbReference>
<feature type="transmembrane region" description="Helical" evidence="1">
    <location>
        <begin position="12"/>
        <end position="39"/>
    </location>
</feature>
<evidence type="ECO:0000256" key="1">
    <source>
        <dbReference type="SAM" id="Phobius"/>
    </source>
</evidence>
<dbReference type="PANTHER" id="PTHR10983">
    <property type="entry name" value="1-ACYLGLYCEROL-3-PHOSPHATE ACYLTRANSFERASE-RELATED"/>
    <property type="match status" value="1"/>
</dbReference>
<protein>
    <submittedName>
        <fullName evidence="3">Acyltransferase</fullName>
    </submittedName>
</protein>
<evidence type="ECO:0000313" key="4">
    <source>
        <dbReference type="Proteomes" id="UP000327424"/>
    </source>
</evidence>